<proteinExistence type="inferred from homology"/>
<accession>A0A418ZV12</accession>
<dbReference type="GO" id="GO:0016627">
    <property type="term" value="F:oxidoreductase activity, acting on the CH-CH group of donors"/>
    <property type="evidence" value="ECO:0007669"/>
    <property type="project" value="InterPro"/>
</dbReference>
<name>A0A418ZV12_9RHOB</name>
<dbReference type="InterPro" id="IPR046373">
    <property type="entry name" value="Acyl-CoA_Oxase/DH_mid-dom_sf"/>
</dbReference>
<gene>
    <name evidence="6" type="ORF">D3P05_21270</name>
</gene>
<evidence type="ECO:0000259" key="5">
    <source>
        <dbReference type="Pfam" id="PF00441"/>
    </source>
</evidence>
<keyword evidence="2" id="KW-0285">Flavoprotein</keyword>
<comment type="similarity">
    <text evidence="1">Belongs to the acyl-CoA dehydrogenase family.</text>
</comment>
<dbReference type="InterPro" id="IPR036250">
    <property type="entry name" value="AcylCo_DH-like_C"/>
</dbReference>
<dbReference type="Proteomes" id="UP000283587">
    <property type="component" value="Unassembled WGS sequence"/>
</dbReference>
<feature type="region of interest" description="Disordered" evidence="4">
    <location>
        <begin position="1"/>
        <end position="73"/>
    </location>
</feature>
<protein>
    <recommendedName>
        <fullName evidence="5">Acyl-CoA dehydrogenase/oxidase C-terminal domain-containing protein</fullName>
    </recommendedName>
</protein>
<reference evidence="7" key="1">
    <citation type="submission" date="2018-09" db="EMBL/GenBank/DDBJ databases">
        <title>Paracoccus onubensis nov. sp. a moderate halophilic bacterium isolated from Gruta de las Maravillas (Aracena, Spain).</title>
        <authorList>
            <person name="Jurado V."/>
            <person name="Gutierrez-Patricio S."/>
            <person name="Gonzalez-Pimentel J.L."/>
            <person name="Miller A.Z."/>
            <person name="Laiz L."/>
            <person name="Saiz-Jimenez C."/>
        </authorList>
    </citation>
    <scope>NUCLEOTIDE SEQUENCE [LARGE SCALE GENOMIC DNA]</scope>
    <source>
        <strain evidence="7">DSM 26381</strain>
    </source>
</reference>
<dbReference type="Gene3D" id="1.20.140.10">
    <property type="entry name" value="Butyryl-CoA Dehydrogenase, subunit A, domain 3"/>
    <property type="match status" value="1"/>
</dbReference>
<evidence type="ECO:0000256" key="4">
    <source>
        <dbReference type="SAM" id="MobiDB-lite"/>
    </source>
</evidence>
<keyword evidence="7" id="KW-1185">Reference proteome</keyword>
<dbReference type="InterPro" id="IPR009100">
    <property type="entry name" value="AcylCoA_DH/oxidase_NM_dom_sf"/>
</dbReference>
<keyword evidence="3" id="KW-0274">FAD</keyword>
<evidence type="ECO:0000313" key="7">
    <source>
        <dbReference type="Proteomes" id="UP000283587"/>
    </source>
</evidence>
<evidence type="ECO:0000313" key="6">
    <source>
        <dbReference type="EMBL" id="RJL03410.1"/>
    </source>
</evidence>
<dbReference type="Pfam" id="PF00441">
    <property type="entry name" value="Acyl-CoA_dh_1"/>
    <property type="match status" value="1"/>
</dbReference>
<dbReference type="SUPFAM" id="SSF47203">
    <property type="entry name" value="Acyl-CoA dehydrogenase C-terminal domain-like"/>
    <property type="match status" value="1"/>
</dbReference>
<dbReference type="InterPro" id="IPR009075">
    <property type="entry name" value="AcylCo_DH/oxidase_C"/>
</dbReference>
<dbReference type="OrthoDB" id="2986495at2"/>
<sequence>MGHAATAVDAGDGGPPSRLPRSGADMGNPPARVRPGTGPAGTGPLRQRNGSPGFRALGSEGGGQGGMKPAARAARLAARLITDAPPDGEDGPSGPALASALRESGVLGACAQLAHHPPEPLELLETLQTIGRANLSAGRIFEGHVNAAKLLMLHQGPVDGLSRGLLHGIWGADGRDPARIEDGILRGEKLFASGADVLDRIIVTAKEGDGLRLLLFSRAQLHGRLFPGEWQVSGMKATASGRCDLDGLALSDAVVLGPPDAYLVEPHFQGGVWRYAAVQLGAMRALTAIAADQLQERGQADAPLQAMRLHRMILACETARLWLEQAALAVERPEAVASDAETAILARLKTAEEAVALMDVMDQALGAASFATTHPADRIRRDLSLYLRQANPDGLMLGSLGRILADPGLRQRWIG</sequence>
<evidence type="ECO:0000256" key="1">
    <source>
        <dbReference type="ARBA" id="ARBA00009347"/>
    </source>
</evidence>
<dbReference type="AlphaFoldDB" id="A0A418ZV12"/>
<dbReference type="SUPFAM" id="SSF56645">
    <property type="entry name" value="Acyl-CoA dehydrogenase NM domain-like"/>
    <property type="match status" value="1"/>
</dbReference>
<organism evidence="6 7">
    <name type="scientific">Paracoccus siganidrum</name>
    <dbReference type="NCBI Taxonomy" id="1276757"/>
    <lineage>
        <taxon>Bacteria</taxon>
        <taxon>Pseudomonadati</taxon>
        <taxon>Pseudomonadota</taxon>
        <taxon>Alphaproteobacteria</taxon>
        <taxon>Rhodobacterales</taxon>
        <taxon>Paracoccaceae</taxon>
        <taxon>Paracoccus</taxon>
    </lineage>
</organism>
<comment type="caution">
    <text evidence="6">The sequence shown here is derived from an EMBL/GenBank/DDBJ whole genome shotgun (WGS) entry which is preliminary data.</text>
</comment>
<evidence type="ECO:0000256" key="3">
    <source>
        <dbReference type="ARBA" id="ARBA00022827"/>
    </source>
</evidence>
<evidence type="ECO:0000256" key="2">
    <source>
        <dbReference type="ARBA" id="ARBA00022630"/>
    </source>
</evidence>
<dbReference type="EMBL" id="QZEW01000137">
    <property type="protein sequence ID" value="RJL03410.1"/>
    <property type="molecule type" value="Genomic_DNA"/>
</dbReference>
<dbReference type="Gene3D" id="2.40.110.10">
    <property type="entry name" value="Butyryl-CoA Dehydrogenase, subunit A, domain 2"/>
    <property type="match status" value="1"/>
</dbReference>
<feature type="domain" description="Acyl-CoA dehydrogenase/oxidase C-terminal" evidence="5">
    <location>
        <begin position="275"/>
        <end position="384"/>
    </location>
</feature>